<organism evidence="1">
    <name type="scientific">Wolbachia endosymbiont of Armadillidium arcangelii</name>
    <dbReference type="NCBI Taxonomy" id="3158571"/>
    <lineage>
        <taxon>Bacteria</taxon>
        <taxon>Pseudomonadati</taxon>
        <taxon>Pseudomonadota</taxon>
        <taxon>Alphaproteobacteria</taxon>
        <taxon>Rickettsiales</taxon>
        <taxon>Anaplasmataceae</taxon>
        <taxon>Wolbachieae</taxon>
        <taxon>Wolbachia</taxon>
    </lineage>
</organism>
<reference evidence="1" key="1">
    <citation type="submission" date="2024-06" db="EMBL/GenBank/DDBJ databases">
        <authorList>
            <person name="Dussert Y."/>
            <person name="Peccoud J."/>
            <person name="Pigeault R."/>
        </authorList>
    </citation>
    <scope>NUCLEOTIDE SEQUENCE</scope>
    <source>
        <strain evidence="1">WArc</strain>
    </source>
</reference>
<evidence type="ECO:0000313" key="1">
    <source>
        <dbReference type="EMBL" id="XBS67040.1"/>
    </source>
</evidence>
<proteinExistence type="predicted"/>
<protein>
    <submittedName>
        <fullName evidence="1">Uncharacterized protein</fullName>
    </submittedName>
</protein>
<dbReference type="RefSeq" id="WP_349967557.1">
    <property type="nucleotide sequence ID" value="NZ_CP157942.1"/>
</dbReference>
<sequence length="49" mass="5690">MYLALLEQILSIVNRENDLNGNNIVEKIKEQLKKETHLLMKNGGRKILI</sequence>
<dbReference type="EMBL" id="CP157942">
    <property type="protein sequence ID" value="XBS67040.1"/>
    <property type="molecule type" value="Genomic_DNA"/>
</dbReference>
<accession>A0AAU7Q1N5</accession>
<gene>
    <name evidence="1" type="ORF">ABLO99_07790</name>
</gene>
<dbReference type="AlphaFoldDB" id="A0AAU7Q1N5"/>
<name>A0AAU7Q1N5_9RICK</name>